<organism evidence="2 3">
    <name type="scientific">Heyndrickxia camelliae</name>
    <dbReference type="NCBI Taxonomy" id="1707093"/>
    <lineage>
        <taxon>Bacteria</taxon>
        <taxon>Bacillati</taxon>
        <taxon>Bacillota</taxon>
        <taxon>Bacilli</taxon>
        <taxon>Bacillales</taxon>
        <taxon>Bacillaceae</taxon>
        <taxon>Heyndrickxia</taxon>
    </lineage>
</organism>
<proteinExistence type="predicted"/>
<evidence type="ECO:0000313" key="3">
    <source>
        <dbReference type="Proteomes" id="UP000233440"/>
    </source>
</evidence>
<gene>
    <name evidence="2" type="ORF">CWO92_13270</name>
</gene>
<dbReference type="InterPro" id="IPR024072">
    <property type="entry name" value="DHFR-like_dom_sf"/>
</dbReference>
<dbReference type="SUPFAM" id="SSF53597">
    <property type="entry name" value="Dihydrofolate reductase-like"/>
    <property type="match status" value="1"/>
</dbReference>
<dbReference type="EMBL" id="PIQO01000009">
    <property type="protein sequence ID" value="PKR84674.1"/>
    <property type="molecule type" value="Genomic_DNA"/>
</dbReference>
<dbReference type="InterPro" id="IPR050765">
    <property type="entry name" value="Riboflavin_Biosynth_HTPR"/>
</dbReference>
<accession>A0A2N3LJE0</accession>
<dbReference type="OrthoDB" id="195113at2"/>
<dbReference type="RefSeq" id="WP_101354698.1">
    <property type="nucleotide sequence ID" value="NZ_PIQO01000009.1"/>
</dbReference>
<dbReference type="InterPro" id="IPR002734">
    <property type="entry name" value="RibDG_C"/>
</dbReference>
<dbReference type="Proteomes" id="UP000233440">
    <property type="component" value="Unassembled WGS sequence"/>
</dbReference>
<evidence type="ECO:0000313" key="2">
    <source>
        <dbReference type="EMBL" id="PKR84674.1"/>
    </source>
</evidence>
<dbReference type="Gene3D" id="3.40.430.10">
    <property type="entry name" value="Dihydrofolate Reductase, subunit A"/>
    <property type="match status" value="1"/>
</dbReference>
<evidence type="ECO:0000259" key="1">
    <source>
        <dbReference type="Pfam" id="PF01872"/>
    </source>
</evidence>
<protein>
    <recommendedName>
        <fullName evidence="1">Bacterial bifunctional deaminase-reductase C-terminal domain-containing protein</fullName>
    </recommendedName>
</protein>
<comment type="caution">
    <text evidence="2">The sequence shown here is derived from an EMBL/GenBank/DDBJ whole genome shotgun (WGS) entry which is preliminary data.</text>
</comment>
<name>A0A2N3LJE0_9BACI</name>
<dbReference type="GO" id="GO:0009231">
    <property type="term" value="P:riboflavin biosynthetic process"/>
    <property type="evidence" value="ECO:0007669"/>
    <property type="project" value="InterPro"/>
</dbReference>
<dbReference type="GO" id="GO:0008703">
    <property type="term" value="F:5-amino-6-(5-phosphoribosylamino)uracil reductase activity"/>
    <property type="evidence" value="ECO:0007669"/>
    <property type="project" value="InterPro"/>
</dbReference>
<dbReference type="PANTHER" id="PTHR38011">
    <property type="entry name" value="DIHYDROFOLATE REDUCTASE FAMILY PROTEIN (AFU_ORTHOLOGUE AFUA_8G06820)"/>
    <property type="match status" value="1"/>
</dbReference>
<feature type="domain" description="Bacterial bifunctional deaminase-reductase C-terminal" evidence="1">
    <location>
        <begin position="2"/>
        <end position="163"/>
    </location>
</feature>
<keyword evidence="3" id="KW-1185">Reference proteome</keyword>
<dbReference type="AlphaFoldDB" id="A0A2N3LJE0"/>
<dbReference type="Pfam" id="PF01872">
    <property type="entry name" value="RibD_C"/>
    <property type="match status" value="1"/>
</dbReference>
<sequence>MRKVVLYIATSLDGYIAGEDDSLDWLFRVEGEGDNGYSEFYETVDTILMGRKTYDQVLILENGKFPYQNKKCYVFSHTITGSNENVEFVNGDIVSLVNEWKKQKGKNIWIEGGGELLHFFLKEKLVDEIRVTVAPAIIGKGIPLFKKGDYEMDLVLKGIKKYNQFVELQYEVK</sequence>
<dbReference type="PANTHER" id="PTHR38011:SF11">
    <property type="entry name" value="2,5-DIAMINO-6-RIBOSYLAMINO-4(3H)-PYRIMIDINONE 5'-PHOSPHATE REDUCTASE"/>
    <property type="match status" value="1"/>
</dbReference>
<reference evidence="2 3" key="1">
    <citation type="submission" date="2017-11" db="EMBL/GenBank/DDBJ databases">
        <title>Bacillus camelliae sp. nov., isolated from pu'er tea.</title>
        <authorList>
            <person name="Niu L."/>
        </authorList>
    </citation>
    <scope>NUCLEOTIDE SEQUENCE [LARGE SCALE GENOMIC DNA]</scope>
    <source>
        <strain evidence="2 3">7578-1</strain>
    </source>
</reference>